<evidence type="ECO:0000313" key="3">
    <source>
        <dbReference type="EMBL" id="KXA90256.1"/>
    </source>
</evidence>
<dbReference type="Proteomes" id="UP000070163">
    <property type="component" value="Unassembled WGS sequence"/>
</dbReference>
<protein>
    <recommendedName>
        <fullName evidence="1">UPF0237 protein AKJ57_04320</fullName>
    </recommendedName>
</protein>
<evidence type="ECO:0000313" key="4">
    <source>
        <dbReference type="Proteomes" id="UP000070163"/>
    </source>
</evidence>
<dbReference type="PROSITE" id="PS51671">
    <property type="entry name" value="ACT"/>
    <property type="match status" value="1"/>
</dbReference>
<dbReference type="InterPro" id="IPR050990">
    <property type="entry name" value="UPF0237/GcvR_regulator"/>
</dbReference>
<comment type="similarity">
    <text evidence="1">Belongs to the UPF0237 family.</text>
</comment>
<dbReference type="NCBIfam" id="NF001220">
    <property type="entry name" value="PRK00194.1"/>
    <property type="match status" value="1"/>
</dbReference>
<keyword evidence="4" id="KW-1185">Reference proteome</keyword>
<accession>A0A133U7Y8</accession>
<dbReference type="InterPro" id="IPR022986">
    <property type="entry name" value="UPF0237_ACT"/>
</dbReference>
<dbReference type="Pfam" id="PF13740">
    <property type="entry name" value="ACT_6"/>
    <property type="match status" value="1"/>
</dbReference>
<dbReference type="InterPro" id="IPR045865">
    <property type="entry name" value="ACT-like_dom_sf"/>
</dbReference>
<evidence type="ECO:0000259" key="2">
    <source>
        <dbReference type="PROSITE" id="PS51671"/>
    </source>
</evidence>
<name>A0A133U7Y8_9EURY</name>
<proteinExistence type="inferred from homology"/>
<comment type="caution">
    <text evidence="3">The sequence shown here is derived from an EMBL/GenBank/DDBJ whole genome shotgun (WGS) entry which is preliminary data.</text>
</comment>
<dbReference type="PANTHER" id="PTHR34875:SF6">
    <property type="entry name" value="UPF0237 PROTEIN MJ1558"/>
    <property type="match status" value="1"/>
</dbReference>
<dbReference type="InterPro" id="IPR002912">
    <property type="entry name" value="ACT_dom"/>
</dbReference>
<sequence>MEKELCFVTVIGKDQKGIIARMANSVYEKEINIEDISQKVLEGYFVMSMLIDVQDSDYSLDEIEKDLREIGEEMGLQVQLQHEEIFKAMHRV</sequence>
<dbReference type="Gene3D" id="3.30.70.260">
    <property type="match status" value="1"/>
</dbReference>
<feature type="domain" description="ACT" evidence="2">
    <location>
        <begin position="7"/>
        <end position="81"/>
    </location>
</feature>
<evidence type="ECO:0000256" key="1">
    <source>
        <dbReference type="HAMAP-Rule" id="MF_01054"/>
    </source>
</evidence>
<organism evidence="3 4">
    <name type="scientific">candidate division MSBL1 archaeon SCGC-AAA259A05</name>
    <dbReference type="NCBI Taxonomy" id="1698259"/>
    <lineage>
        <taxon>Archaea</taxon>
        <taxon>Methanobacteriati</taxon>
        <taxon>Methanobacteriota</taxon>
        <taxon>candidate division MSBL1</taxon>
    </lineage>
</organism>
<dbReference type="HAMAP" id="MF_01054">
    <property type="entry name" value="UPF0237"/>
    <property type="match status" value="1"/>
</dbReference>
<dbReference type="CDD" id="cd04872">
    <property type="entry name" value="ACT_1ZPV"/>
    <property type="match status" value="1"/>
</dbReference>
<reference evidence="3 4" key="1">
    <citation type="journal article" date="2016" name="Sci. Rep.">
        <title>Metabolic traits of an uncultured archaeal lineage -MSBL1- from brine pools of the Red Sea.</title>
        <authorList>
            <person name="Mwirichia R."/>
            <person name="Alam I."/>
            <person name="Rashid M."/>
            <person name="Vinu M."/>
            <person name="Ba-Alawi W."/>
            <person name="Anthony Kamau A."/>
            <person name="Kamanda Ngugi D."/>
            <person name="Goker M."/>
            <person name="Klenk H.P."/>
            <person name="Bajic V."/>
            <person name="Stingl U."/>
        </authorList>
    </citation>
    <scope>NUCLEOTIDE SEQUENCE [LARGE SCALE GENOMIC DNA]</scope>
    <source>
        <strain evidence="3">SCGC-AAA259A05</strain>
    </source>
</reference>
<dbReference type="AlphaFoldDB" id="A0A133U7Y8"/>
<gene>
    <name evidence="3" type="ORF">AKJ57_04320</name>
</gene>
<dbReference type="EMBL" id="LHXJ01000051">
    <property type="protein sequence ID" value="KXA90256.1"/>
    <property type="molecule type" value="Genomic_DNA"/>
</dbReference>
<dbReference type="SUPFAM" id="SSF55021">
    <property type="entry name" value="ACT-like"/>
    <property type="match status" value="1"/>
</dbReference>
<dbReference type="PANTHER" id="PTHR34875">
    <property type="entry name" value="UPF0237 PROTEIN MJ1558"/>
    <property type="match status" value="1"/>
</dbReference>